<dbReference type="InterPro" id="IPR005474">
    <property type="entry name" value="Transketolase_N"/>
</dbReference>
<dbReference type="SMR" id="D2V4Z5"/>
<feature type="binding site" evidence="11">
    <location>
        <position position="735"/>
    </location>
    <ligand>
        <name>substrate</name>
    </ligand>
</feature>
<dbReference type="GeneID" id="8849639"/>
<keyword evidence="5" id="KW-0808">Transferase</keyword>
<feature type="site" description="Important for catalytic activity" evidence="14">
    <location>
        <position position="614"/>
    </location>
</feature>
<comment type="subunit">
    <text evidence="3">Homodimer.</text>
</comment>
<dbReference type="InterPro" id="IPR005478">
    <property type="entry name" value="Transketolase_bac-like"/>
</dbReference>
<dbReference type="InterPro" id="IPR020826">
    <property type="entry name" value="Transketolase_BS"/>
</dbReference>
<evidence type="ECO:0000256" key="6">
    <source>
        <dbReference type="ARBA" id="ARBA00022723"/>
    </source>
</evidence>
<dbReference type="PDBsum" id="4HCW"/>
<dbReference type="CDD" id="cd02012">
    <property type="entry name" value="TPP_TK"/>
    <property type="match status" value="1"/>
</dbReference>
<evidence type="ECO:0000313" key="16">
    <source>
        <dbReference type="EMBL" id="EFC48017.1"/>
    </source>
</evidence>
<dbReference type="PROSITE" id="PS00802">
    <property type="entry name" value="TRANSKETOLASE_2"/>
    <property type="match status" value="1"/>
</dbReference>
<dbReference type="VEuPathDB" id="AmoebaDB:NAEGRDRAFT_78612"/>
<reference evidence="16 17" key="1">
    <citation type="journal article" date="2010" name="Cell">
        <title>The genome of Naegleria gruberi illuminates early eukaryotic versatility.</title>
        <authorList>
            <person name="Fritz-Laylin L.K."/>
            <person name="Prochnik S.E."/>
            <person name="Ginger M.L."/>
            <person name="Dacks J.B."/>
            <person name="Carpenter M.L."/>
            <person name="Field M.C."/>
            <person name="Kuo A."/>
            <person name="Paredez A."/>
            <person name="Chapman J."/>
            <person name="Pham J."/>
            <person name="Shu S."/>
            <person name="Neupane R."/>
            <person name="Cipriano M."/>
            <person name="Mancuso J."/>
            <person name="Tu H."/>
            <person name="Salamov A."/>
            <person name="Lindquist E."/>
            <person name="Shapiro H."/>
            <person name="Lucas S."/>
            <person name="Grigoriev I.V."/>
            <person name="Cande W.Z."/>
            <person name="Fulton C."/>
            <person name="Rokhsar D.S."/>
            <person name="Dawson S.C."/>
        </authorList>
    </citation>
    <scope>NUCLEOTIDE SEQUENCE [LARGE SCALE GENOMIC DNA]</scope>
    <source>
        <strain evidence="16 17">NEG-M</strain>
    </source>
</reference>
<organism evidence="17">
    <name type="scientific">Naegleria gruberi</name>
    <name type="common">Amoeba</name>
    <dbReference type="NCBI Taxonomy" id="5762"/>
    <lineage>
        <taxon>Eukaryota</taxon>
        <taxon>Discoba</taxon>
        <taxon>Heterolobosea</taxon>
        <taxon>Tetramitia</taxon>
        <taxon>Eutetramitia</taxon>
        <taxon>Vahlkampfiidae</taxon>
        <taxon>Naegleria</taxon>
    </lineage>
</organism>
<evidence type="ECO:0007829" key="19">
    <source>
        <dbReference type="PDB" id="4HCY"/>
    </source>
</evidence>
<evidence type="ECO:0000256" key="10">
    <source>
        <dbReference type="PIRSR" id="PIRSR605478-1"/>
    </source>
</evidence>
<dbReference type="InParanoid" id="D2V4Z5"/>
<proteinExistence type="evidence at protein level"/>
<feature type="binding site" evidence="12">
    <location>
        <position position="419"/>
    </location>
    <ligand>
        <name>thiamine diphosphate</name>
        <dbReference type="ChEBI" id="CHEBI:58937"/>
    </ligand>
</feature>
<dbReference type="PANTHER" id="PTHR43522:SF2">
    <property type="entry name" value="TRANSKETOLASE 1-RELATED"/>
    <property type="match status" value="1"/>
</dbReference>
<evidence type="ECO:0000256" key="8">
    <source>
        <dbReference type="ARBA" id="ARBA00023052"/>
    </source>
</evidence>
<feature type="binding site" evidence="13">
    <location>
        <position position="538"/>
    </location>
    <ligand>
        <name>Mg(2+)</name>
        <dbReference type="ChEBI" id="CHEBI:18420"/>
    </ligand>
</feature>
<keyword evidence="8 12" id="KW-0786">Thiamine pyrophosphate</keyword>
<dbReference type="CDD" id="cd07033">
    <property type="entry name" value="TPP_PYR_DXS_TK_like"/>
    <property type="match status" value="1"/>
</dbReference>
<comment type="cofactor">
    <cofactor evidence="12">
        <name>thiamine diphosphate</name>
        <dbReference type="ChEBI" id="CHEBI:58937"/>
    </cofactor>
    <text evidence="12">Binds 1 thiamine pyrophosphate per subunit. During the reaction, the substrate forms a covalent intermediate with the cofactor.</text>
</comment>
<dbReference type="SMART" id="SM00861">
    <property type="entry name" value="Transket_pyr"/>
    <property type="match status" value="1"/>
</dbReference>
<evidence type="ECO:0000256" key="9">
    <source>
        <dbReference type="ARBA" id="ARBA00049473"/>
    </source>
</evidence>
<feature type="binding site" evidence="11">
    <location>
        <position position="614"/>
    </location>
    <ligand>
        <name>substrate</name>
    </ligand>
</feature>
<feature type="binding site" evidence="13">
    <location>
        <position position="508"/>
    </location>
    <ligand>
        <name>Mg(2+)</name>
        <dbReference type="ChEBI" id="CHEBI:18420"/>
    </ligand>
</feature>
<dbReference type="GO" id="GO:0004802">
    <property type="term" value="F:transketolase activity"/>
    <property type="evidence" value="ECO:0007669"/>
    <property type="project" value="UniProtKB-EC"/>
</dbReference>
<dbReference type="PDB" id="4HCW">
    <property type="method" value="X-ray"/>
    <property type="resolution" value="2.71 A"/>
    <property type="chains" value="A/B/C/D/E/F=1-356"/>
</dbReference>
<dbReference type="InterPro" id="IPR049557">
    <property type="entry name" value="Transketolase_CS"/>
</dbReference>
<protein>
    <recommendedName>
        <fullName evidence="4">transketolase</fullName>
        <ecNumber evidence="4">2.2.1.1</ecNumber>
    </recommendedName>
</protein>
<dbReference type="Pfam" id="PF22156">
    <property type="entry name" value="Thiaminase_I-like_N"/>
    <property type="match status" value="1"/>
</dbReference>
<dbReference type="GO" id="GO:0005829">
    <property type="term" value="C:cytosol"/>
    <property type="evidence" value="ECO:0007669"/>
    <property type="project" value="TreeGrafter"/>
</dbReference>
<dbReference type="GO" id="GO:0006098">
    <property type="term" value="P:pentose-phosphate shunt"/>
    <property type="evidence" value="ECO:0007669"/>
    <property type="project" value="TreeGrafter"/>
</dbReference>
<keyword evidence="17" id="KW-1185">Reference proteome</keyword>
<feature type="binding site" evidence="11">
    <location>
        <position position="708"/>
    </location>
    <ligand>
        <name>substrate</name>
    </ligand>
</feature>
<dbReference type="RefSeq" id="XP_002680761.1">
    <property type="nucleotide sequence ID" value="XM_002680715.1"/>
</dbReference>
<reference evidence="18 19" key="2">
    <citation type="journal article" date="2014" name="Proc. Natl. Acad. Sci. U.S.A.">
        <title>Structure of a eukaryotic thiaminase I.</title>
        <authorList>
            <person name="Kreinbring C.A."/>
            <person name="Remillard S.P."/>
            <person name="Hubbard P."/>
            <person name="Brodkin H.R."/>
            <person name="Leeper F.J."/>
            <person name="Hawksley D."/>
            <person name="Lai E.Y."/>
            <person name="Fulton C."/>
            <person name="Petsko G.A."/>
            <person name="Ringe D."/>
        </authorList>
    </citation>
    <scope>X-RAY CRYSTALLOGRAPHY (2.71 ANGSTROMS) OF 1-356</scope>
</reference>
<dbReference type="GO" id="GO:0046872">
    <property type="term" value="F:metal ion binding"/>
    <property type="evidence" value="ECO:0007669"/>
    <property type="project" value="UniProtKB-KW"/>
</dbReference>
<evidence type="ECO:0000256" key="3">
    <source>
        <dbReference type="ARBA" id="ARBA00011738"/>
    </source>
</evidence>
<dbReference type="OrthoDB" id="10267175at2759"/>
<dbReference type="Gene3D" id="3.40.50.970">
    <property type="match status" value="2"/>
</dbReference>
<evidence type="ECO:0000256" key="7">
    <source>
        <dbReference type="ARBA" id="ARBA00022842"/>
    </source>
</evidence>
<dbReference type="EMBL" id="GG738852">
    <property type="protein sequence ID" value="EFC48017.1"/>
    <property type="molecule type" value="Genomic_DNA"/>
</dbReference>
<evidence type="ECO:0000256" key="1">
    <source>
        <dbReference type="ARBA" id="ARBA00001941"/>
    </source>
</evidence>
<feature type="binding site" evidence="11">
    <location>
        <position position="824"/>
    </location>
    <ligand>
        <name>substrate</name>
    </ligand>
</feature>
<keyword evidence="6 13" id="KW-0479">Metal-binding</keyword>
<dbReference type="InterPro" id="IPR055152">
    <property type="entry name" value="Transketolase-like_C_2"/>
</dbReference>
<evidence type="ECO:0000313" key="17">
    <source>
        <dbReference type="Proteomes" id="UP000006671"/>
    </source>
</evidence>
<evidence type="ECO:0000256" key="11">
    <source>
        <dbReference type="PIRSR" id="PIRSR605478-2"/>
    </source>
</evidence>
<feature type="active site" description="Proton donor" evidence="10">
    <location>
        <position position="762"/>
    </location>
</feature>
<feature type="site" description="Important for catalytic activity" evidence="14">
    <location>
        <position position="379"/>
    </location>
</feature>
<evidence type="ECO:0007829" key="18">
    <source>
        <dbReference type="PDB" id="4HCW"/>
    </source>
</evidence>
<dbReference type="Proteomes" id="UP000006671">
    <property type="component" value="Unassembled WGS sequence"/>
</dbReference>
<dbReference type="Gene3D" id="3.40.50.920">
    <property type="match status" value="1"/>
</dbReference>
<comment type="cofactor">
    <cofactor evidence="1">
        <name>Co(2+)</name>
        <dbReference type="ChEBI" id="CHEBI:48828"/>
    </cofactor>
</comment>
<dbReference type="Gene3D" id="3.40.190.220">
    <property type="match status" value="1"/>
</dbReference>
<evidence type="ECO:0000256" key="4">
    <source>
        <dbReference type="ARBA" id="ARBA00013152"/>
    </source>
</evidence>
<name>D2V4Z5_NAEGR</name>
<comment type="similarity">
    <text evidence="2">Belongs to the transketolase family.</text>
</comment>
<comment type="cofactor">
    <cofactor evidence="13">
        <name>Mg(2+)</name>
        <dbReference type="ChEBI" id="CHEBI:18420"/>
    </cofactor>
    <text evidence="13">Binds 1 Mg(2+) ion per subunit. Can also utilize other divalent metal cations, such as Ca(2+), Mn(2+) and Co(2+).</text>
</comment>
<dbReference type="KEGG" id="ngr:NAEGRDRAFT_78612"/>
<dbReference type="Pfam" id="PF22613">
    <property type="entry name" value="Transketolase_C_1"/>
    <property type="match status" value="1"/>
</dbReference>
<feature type="binding site" evidence="12">
    <location>
        <position position="538"/>
    </location>
    <ligand>
        <name>thiamine diphosphate</name>
        <dbReference type="ChEBI" id="CHEBI:58937"/>
    </ligand>
</feature>
<evidence type="ECO:0000256" key="13">
    <source>
        <dbReference type="PIRSR" id="PIRSR605478-4"/>
    </source>
</evidence>
<evidence type="ECO:0000256" key="2">
    <source>
        <dbReference type="ARBA" id="ARBA00007131"/>
    </source>
</evidence>
<feature type="domain" description="Transketolase-like pyrimidine-binding" evidence="15">
    <location>
        <begin position="705"/>
        <end position="876"/>
    </location>
</feature>
<keyword evidence="7 13" id="KW-0460">Magnesium</keyword>
<dbReference type="AlphaFoldDB" id="D2V4Z5"/>
<dbReference type="PROSITE" id="PS00801">
    <property type="entry name" value="TRANSKETOLASE_1"/>
    <property type="match status" value="1"/>
</dbReference>
<evidence type="ECO:0000256" key="14">
    <source>
        <dbReference type="PIRSR" id="PIRSR605478-5"/>
    </source>
</evidence>
<keyword evidence="18 19" id="KW-0002">3D-structure</keyword>
<feature type="binding site" evidence="12">
    <location>
        <position position="509"/>
    </location>
    <ligand>
        <name>thiamine diphosphate</name>
        <dbReference type="ChEBI" id="CHEBI:58937"/>
    </ligand>
</feature>
<dbReference type="InterPro" id="IPR009014">
    <property type="entry name" value="Transketo_C/PFOR_II"/>
</dbReference>
<dbReference type="EC" id="2.2.1.1" evidence="4"/>
<dbReference type="PANTHER" id="PTHR43522">
    <property type="entry name" value="TRANSKETOLASE"/>
    <property type="match status" value="1"/>
</dbReference>
<dbReference type="PDB" id="4HCY">
    <property type="method" value="X-ray"/>
    <property type="resolution" value="2.75 A"/>
    <property type="chains" value="A/B/C/D/E/F=1-356"/>
</dbReference>
<dbReference type="NCBIfam" id="TIGR00232">
    <property type="entry name" value="tktlase_bact"/>
    <property type="match status" value="1"/>
</dbReference>
<dbReference type="Pfam" id="PF00456">
    <property type="entry name" value="Transketolase_N"/>
    <property type="match status" value="1"/>
</dbReference>
<dbReference type="SUPFAM" id="SSF53850">
    <property type="entry name" value="Periplasmic binding protein-like II"/>
    <property type="match status" value="1"/>
</dbReference>
<dbReference type="Pfam" id="PF02779">
    <property type="entry name" value="Transket_pyr"/>
    <property type="match status" value="1"/>
</dbReference>
<evidence type="ECO:0000256" key="12">
    <source>
        <dbReference type="PIRSR" id="PIRSR605478-3"/>
    </source>
</evidence>
<gene>
    <name evidence="16" type="ORF">NAEGRDRAFT_78612</name>
</gene>
<dbReference type="STRING" id="5762.D2V4Z5"/>
<dbReference type="FunFam" id="3.40.50.920:FF:000003">
    <property type="entry name" value="Transketolase"/>
    <property type="match status" value="1"/>
</dbReference>
<dbReference type="FunFam" id="3.40.50.970:FF:000004">
    <property type="entry name" value="Transketolase"/>
    <property type="match status" value="1"/>
</dbReference>
<dbReference type="InterPro" id="IPR029061">
    <property type="entry name" value="THDP-binding"/>
</dbReference>
<dbReference type="InterPro" id="IPR033247">
    <property type="entry name" value="Transketolase_fam"/>
</dbReference>
<feature type="binding site" evidence="11">
    <location>
        <position position="871"/>
    </location>
    <ligand>
        <name>substrate</name>
    </ligand>
</feature>
<dbReference type="InterPro" id="IPR054407">
    <property type="entry name" value="Thiaminase_I-like_N"/>
</dbReference>
<feature type="binding site" evidence="11">
    <location>
        <position position="379"/>
    </location>
    <ligand>
        <name>substrate</name>
    </ligand>
</feature>
<feature type="binding site" evidence="12">
    <location>
        <position position="788"/>
    </location>
    <ligand>
        <name>thiamine diphosphate</name>
        <dbReference type="ChEBI" id="CHEBI:58937"/>
    </ligand>
</feature>
<comment type="catalytic activity">
    <reaction evidence="9">
        <text>D-sedoheptulose 7-phosphate + D-glyceraldehyde 3-phosphate = aldehydo-D-ribose 5-phosphate + D-xylulose 5-phosphate</text>
        <dbReference type="Rhea" id="RHEA:10508"/>
        <dbReference type="ChEBI" id="CHEBI:57483"/>
        <dbReference type="ChEBI" id="CHEBI:57737"/>
        <dbReference type="ChEBI" id="CHEBI:58273"/>
        <dbReference type="ChEBI" id="CHEBI:59776"/>
        <dbReference type="EC" id="2.2.1.1"/>
    </reaction>
</comment>
<feature type="binding site" evidence="11">
    <location>
        <position position="812"/>
    </location>
    <ligand>
        <name>substrate</name>
    </ligand>
</feature>
<dbReference type="SUPFAM" id="SSF52922">
    <property type="entry name" value="TK C-terminal domain-like"/>
    <property type="match status" value="1"/>
</dbReference>
<sequence length="1025" mass="112170">MSTQPKTLTVGLFPYLPSWNENGNEVKLINLIKDVLPTQVSGYNIEYTEFDCYSDASLQSLPDVFSTDSIFLPYLVSLGGVKSLDESLVRGVTGDLHSFVSSSASVNGSVYGFPQYLCSNFLLSSPNATQQASSLLELAQKVGYEQIVYPDVASSSSFTVFGLYQQLLQSSSSAAVDIKASDLPQSGDQVNKDITQKYRTILDSTVVASQREYINSVKQGKPISNYYVGYSESMCEIKDIIRDQQYNVQLIGTSDKPYVYTDVLALNSNLCDEKQKVAVEVIKNLLTNTLVLDLLGLGLTLPANKNGIAHLAKSSNFYAQLSQQFDAKESEVRVLRCVDFANKEVKNCAGVLRPFLQHIAVATLRCLTADTVEKAKSGHPGMPIGMSPIAYVLWKFFFKSSKDDVNWLNRDRFVLSNGHGCTLLYAMLHLTDCNLSLDDLKNFRSLHSKTPGHPEYGHTEGVDATTGPLGQGVCNAIGMALSEAHLAARFNKDGQNIFDHHTYVFLGDGCLMEGVAMEGLSFAGHQKLNKLIVFYDDNSITIDGKTELTFTQNTPEVMRGFGWHVIVVDKADNDLVGIKEAILEAHTVTDKPIMIVCKTTIGYSSKVQGTAKVHGSPLGADGLKNLKETCGFTGNDFFHVPEIVRKDFATVINRNSEKLSQWKQVKSAYDTTHATESQLLQRMINHELEGDVMEKLPKYLEQKKIATRSTSQQVLNAIYPLIPSLVGGSADLTPSNLTDVTGCQDFQPNNRVGRYIRFGVREHAMVAIANGILYHGVLRTYVGTFLNFASYALGAIRLSALSGLPNIYVFTHDSIGLGQDGPTHQPVEVLPMLRAIPNHIVFRPADGRETSGAYLWAVQSKKTPSSMILSRQDLPQLTGTDISKVALGAYVIQGDATPDVVLVGTGSEVSLMVEAAEKLKANLKVNVVSMPSWELFVRQSEEYRKTVFPDGIPVVSAEASSTFGWTSFAHYAVGMTTFGASAAAEEVYKLLKITSDNVAEKATKLVTKYGKQAPRLSLSLVGEEL</sequence>
<feature type="binding site" evidence="13">
    <location>
        <position position="540"/>
    </location>
    <ligand>
        <name>Mg(2+)</name>
        <dbReference type="ChEBI" id="CHEBI:18420"/>
    </ligand>
</feature>
<dbReference type="FunCoup" id="D2V4Z5">
    <property type="interactions" value="302"/>
</dbReference>
<dbReference type="InterPro" id="IPR005475">
    <property type="entry name" value="Transketolase-like_Pyr-bd"/>
</dbReference>
<dbReference type="Gene3D" id="3.40.190.10">
    <property type="entry name" value="Periplasmic binding protein-like II"/>
    <property type="match status" value="1"/>
</dbReference>
<evidence type="ECO:0000259" key="15">
    <source>
        <dbReference type="SMART" id="SM00861"/>
    </source>
</evidence>
<dbReference type="FunFam" id="3.40.50.970:FF:000003">
    <property type="entry name" value="Transketolase"/>
    <property type="match status" value="1"/>
</dbReference>
<dbReference type="eggNOG" id="KOG0523">
    <property type="taxonomic scope" value="Eukaryota"/>
</dbReference>
<dbReference type="PDBsum" id="4HCY"/>
<dbReference type="SUPFAM" id="SSF52518">
    <property type="entry name" value="Thiamin diphosphate-binding fold (THDP-binding)"/>
    <property type="match status" value="2"/>
</dbReference>
<accession>D2V4Z5</accession>
<feature type="binding site" evidence="11">
    <location>
        <position position="820"/>
    </location>
    <ligand>
        <name>substrate</name>
    </ligand>
</feature>
<feature type="binding site" evidence="12">
    <location>
        <position position="614"/>
    </location>
    <ligand>
        <name>thiamine diphosphate</name>
        <dbReference type="ChEBI" id="CHEBI:58937"/>
    </ligand>
</feature>
<evidence type="ECO:0000256" key="5">
    <source>
        <dbReference type="ARBA" id="ARBA00022679"/>
    </source>
</evidence>
<feature type="binding site" evidence="12">
    <location>
        <begin position="467"/>
        <end position="469"/>
    </location>
    <ligand>
        <name>thiamine diphosphate</name>
        <dbReference type="ChEBI" id="CHEBI:58937"/>
    </ligand>
</feature>